<protein>
    <submittedName>
        <fullName evidence="3">Uncharacterized protein</fullName>
    </submittedName>
</protein>
<dbReference type="Proteomes" id="UP000054248">
    <property type="component" value="Unassembled WGS sequence"/>
</dbReference>
<dbReference type="HOGENOM" id="CLU_2984823_0_0_1"/>
<reference evidence="3" key="3">
    <citation type="submission" date="2015-02" db="EMBL/GenBank/DDBJ databases">
        <title>Evolutionary Origins and Diversification of the Mycorrhizal Mutualists.</title>
        <authorList>
            <consortium name="DOE Joint Genome Institute"/>
            <consortium name="Mycorrhizal Genomics Consortium"/>
            <person name="Kohler A."/>
            <person name="Kuo A."/>
            <person name="Nagy L.G."/>
            <person name="Floudas D."/>
            <person name="Copeland A."/>
            <person name="Barry K.W."/>
            <person name="Cichocki N."/>
            <person name="Veneault-Fourrey C."/>
            <person name="LaButti K."/>
            <person name="Lindquist E.A."/>
            <person name="Lipzen A."/>
            <person name="Lundell T."/>
            <person name="Morin E."/>
            <person name="Murat C."/>
            <person name="Riley R."/>
            <person name="Ohm R."/>
            <person name="Sun H."/>
            <person name="Tunlid A."/>
            <person name="Henrissat B."/>
            <person name="Grigoriev I.V."/>
            <person name="Hibbett D.S."/>
            <person name="Martin F."/>
        </authorList>
    </citation>
    <scope>NUCLEOTIDE SEQUENCE</scope>
    <source>
        <strain evidence="3">MUT 4182</strain>
    </source>
</reference>
<proteinExistence type="predicted"/>
<evidence type="ECO:0000256" key="1">
    <source>
        <dbReference type="SAM" id="MobiDB-lite"/>
    </source>
</evidence>
<feature type="non-terminal residue" evidence="3">
    <location>
        <position position="58"/>
    </location>
</feature>
<keyword evidence="4" id="KW-1185">Reference proteome</keyword>
<accession>A0A0C3Q8K6</accession>
<dbReference type="EMBL" id="KN823429">
    <property type="protein sequence ID" value="KIO17117.1"/>
    <property type="molecule type" value="Genomic_DNA"/>
</dbReference>
<feature type="region of interest" description="Disordered" evidence="1">
    <location>
        <begin position="1"/>
        <end position="25"/>
    </location>
</feature>
<reference evidence="4" key="2">
    <citation type="submission" date="2015-01" db="EMBL/GenBank/DDBJ databases">
        <title>Evolutionary Origins and Diversification of the Mycorrhizal Mutualists.</title>
        <authorList>
            <consortium name="DOE Joint Genome Institute"/>
            <consortium name="Mycorrhizal Genomics Consortium"/>
            <person name="Kohler A."/>
            <person name="Kuo A."/>
            <person name="Nagy L.G."/>
            <person name="Floudas D."/>
            <person name="Copeland A."/>
            <person name="Barry K.W."/>
            <person name="Cichocki N."/>
            <person name="Veneault-Fourrey C."/>
            <person name="LaButti K."/>
            <person name="Lindquist E.A."/>
            <person name="Lipzen A."/>
            <person name="Lundell T."/>
            <person name="Morin E."/>
            <person name="Murat C."/>
            <person name="Riley R."/>
            <person name="Ohm R."/>
            <person name="Sun H."/>
            <person name="Tunlid A."/>
            <person name="Henrissat B."/>
            <person name="Grigoriev I.V."/>
            <person name="Hibbett D.S."/>
            <person name="Martin F."/>
        </authorList>
    </citation>
    <scope>NUCLEOTIDE SEQUENCE [LARGE SCALE GENOMIC DNA]</scope>
    <source>
        <strain evidence="2 4">MUT 4182</strain>
    </source>
</reference>
<organism evidence="3 4">
    <name type="scientific">Tulasnella calospora MUT 4182</name>
    <dbReference type="NCBI Taxonomy" id="1051891"/>
    <lineage>
        <taxon>Eukaryota</taxon>
        <taxon>Fungi</taxon>
        <taxon>Dikarya</taxon>
        <taxon>Basidiomycota</taxon>
        <taxon>Agaricomycotina</taxon>
        <taxon>Agaricomycetes</taxon>
        <taxon>Cantharellales</taxon>
        <taxon>Tulasnellaceae</taxon>
        <taxon>Tulasnella</taxon>
    </lineage>
</organism>
<reference evidence="3 4" key="1">
    <citation type="submission" date="2014-04" db="EMBL/GenBank/DDBJ databases">
        <authorList>
            <consortium name="DOE Joint Genome Institute"/>
            <person name="Kuo A."/>
            <person name="Girlanda M."/>
            <person name="Perotto S."/>
            <person name="Kohler A."/>
            <person name="Nagy L.G."/>
            <person name="Floudas D."/>
            <person name="Copeland A."/>
            <person name="Barry K.W."/>
            <person name="Cichocki N."/>
            <person name="Veneault-Fourrey C."/>
            <person name="LaButti K."/>
            <person name="Lindquist E.A."/>
            <person name="Lipzen A."/>
            <person name="Lundell T."/>
            <person name="Morin E."/>
            <person name="Murat C."/>
            <person name="Sun H."/>
            <person name="Tunlid A."/>
            <person name="Henrissat B."/>
            <person name="Grigoriev I.V."/>
            <person name="Hibbett D.S."/>
            <person name="Martin F."/>
            <person name="Nordberg H.P."/>
            <person name="Cantor M.N."/>
            <person name="Hua S.X."/>
        </authorList>
    </citation>
    <scope>NUCLEOTIDE SEQUENCE [LARGE SCALE GENOMIC DNA]</scope>
    <source>
        <strain evidence="3 4">MUT 4182</strain>
    </source>
</reference>
<dbReference type="AlphaFoldDB" id="A0A0C3Q8K6"/>
<gene>
    <name evidence="3" type="ORF">M407DRAFT_245729</name>
    <name evidence="2" type="ORF">M407DRAFT_246845</name>
</gene>
<dbReference type="EMBL" id="KN823166">
    <property type="protein sequence ID" value="KIO20671.1"/>
    <property type="molecule type" value="Genomic_DNA"/>
</dbReference>
<evidence type="ECO:0000313" key="4">
    <source>
        <dbReference type="Proteomes" id="UP000054248"/>
    </source>
</evidence>
<name>A0A0C3Q8K6_9AGAM</name>
<sequence>MPSKKSLRRGCPEMPKGSCARGRSNERQAMAVLERAEVESEKRLQEVGWRCGWPPVVL</sequence>
<evidence type="ECO:0000313" key="2">
    <source>
        <dbReference type="EMBL" id="KIO17117.1"/>
    </source>
</evidence>
<evidence type="ECO:0000313" key="3">
    <source>
        <dbReference type="EMBL" id="KIO20671.1"/>
    </source>
</evidence>